<dbReference type="CDD" id="cd00761">
    <property type="entry name" value="Glyco_tranf_GTA_type"/>
    <property type="match status" value="1"/>
</dbReference>
<dbReference type="PANTHER" id="PTHR22916">
    <property type="entry name" value="GLYCOSYLTRANSFERASE"/>
    <property type="match status" value="1"/>
</dbReference>
<evidence type="ECO:0000259" key="2">
    <source>
        <dbReference type="Pfam" id="PF00535"/>
    </source>
</evidence>
<dbReference type="RefSeq" id="WP_077589957.1">
    <property type="nucleotide sequence ID" value="NZ_CP019640.1"/>
</dbReference>
<dbReference type="InterPro" id="IPR001173">
    <property type="entry name" value="Glyco_trans_2-like"/>
</dbReference>
<feature type="domain" description="Glycosyltransferase 2-like" evidence="2">
    <location>
        <begin position="4"/>
        <end position="173"/>
    </location>
</feature>
<dbReference type="SUPFAM" id="SSF53448">
    <property type="entry name" value="Nucleotide-diphospho-sugar transferases"/>
    <property type="match status" value="1"/>
</dbReference>
<evidence type="ECO:0000313" key="4">
    <source>
        <dbReference type="Proteomes" id="UP000188184"/>
    </source>
</evidence>
<dbReference type="EMBL" id="CP019640">
    <property type="protein sequence ID" value="AQQ54063.1"/>
    <property type="molecule type" value="Genomic_DNA"/>
</dbReference>
<dbReference type="Pfam" id="PF00535">
    <property type="entry name" value="Glycos_transf_2"/>
    <property type="match status" value="1"/>
</dbReference>
<protein>
    <recommendedName>
        <fullName evidence="2">Glycosyltransferase 2-like domain-containing protein</fullName>
    </recommendedName>
</protein>
<comment type="similarity">
    <text evidence="1">Belongs to the glycosyltransferase 2 family.</text>
</comment>
<organism evidence="3 4">
    <name type="scientific">Planococcus lenghuensis</name>
    <dbReference type="NCBI Taxonomy" id="2213202"/>
    <lineage>
        <taxon>Bacteria</taxon>
        <taxon>Bacillati</taxon>
        <taxon>Bacillota</taxon>
        <taxon>Bacilli</taxon>
        <taxon>Bacillales</taxon>
        <taxon>Caryophanaceae</taxon>
        <taxon>Planococcus</taxon>
    </lineage>
</organism>
<keyword evidence="4" id="KW-1185">Reference proteome</keyword>
<accession>A0A1Q2L0W9</accession>
<evidence type="ECO:0000313" key="3">
    <source>
        <dbReference type="EMBL" id="AQQ54063.1"/>
    </source>
</evidence>
<dbReference type="Proteomes" id="UP000188184">
    <property type="component" value="Chromosome"/>
</dbReference>
<dbReference type="Gene3D" id="3.90.550.10">
    <property type="entry name" value="Spore Coat Polysaccharide Biosynthesis Protein SpsA, Chain A"/>
    <property type="match status" value="1"/>
</dbReference>
<dbReference type="GO" id="GO:0016758">
    <property type="term" value="F:hexosyltransferase activity"/>
    <property type="evidence" value="ECO:0007669"/>
    <property type="project" value="UniProtKB-ARBA"/>
</dbReference>
<reference evidence="3 4" key="1">
    <citation type="submission" date="2017-02" db="EMBL/GenBank/DDBJ databases">
        <title>The complete genomic sequence of a novel cold adapted crude oil-degrading bacterium Planococcus qaidamina Y42.</title>
        <authorList>
            <person name="Yang R."/>
        </authorList>
    </citation>
    <scope>NUCLEOTIDE SEQUENCE [LARGE SCALE GENOMIC DNA]</scope>
    <source>
        <strain evidence="3 4">Y42</strain>
    </source>
</reference>
<evidence type="ECO:0000256" key="1">
    <source>
        <dbReference type="ARBA" id="ARBA00006739"/>
    </source>
</evidence>
<dbReference type="PANTHER" id="PTHR22916:SF3">
    <property type="entry name" value="UDP-GLCNAC:BETAGAL BETA-1,3-N-ACETYLGLUCOSAMINYLTRANSFERASE-LIKE PROTEIN 1"/>
    <property type="match status" value="1"/>
</dbReference>
<sequence length="342" mass="39110">MKISVVVPVYNLEQYIDAILDSLHAQTDKNFEAIIVDDGSKDDSHQKVLKSTENAAFDCKVFSIENGGVSRARNFGIAEATGDYILLIDGDDYLSADCIESIRASDENGKADIICWGYNEVNEDGSVYRRYFDRFESDFDWMYGEEALNNMMIHKTLWIWSGSAAYKREFLEREGIGFTTDYKCGEDQEFTVKALGRAKTVRFINKVMSYYLQRGNSVTHSYNTRRLDIVGALDRAYAFIDAAPSEERQAAYDAYKIGHYFYNLNSCIESKGVENTNEVLRDVDKDLPGLNDQVIAAMKRYEGNDTHLKKRIDLFLSSPVAYAEYMRDEGNAWMEKYGWYIG</sequence>
<proteinExistence type="inferred from homology"/>
<dbReference type="OrthoDB" id="396512at2"/>
<name>A0A1Q2L0W9_9BACL</name>
<dbReference type="AlphaFoldDB" id="A0A1Q2L0W9"/>
<dbReference type="InterPro" id="IPR029044">
    <property type="entry name" value="Nucleotide-diphossugar_trans"/>
</dbReference>
<dbReference type="KEGG" id="pmar:B0X71_13775"/>
<gene>
    <name evidence="3" type="ORF">B0X71_13775</name>
</gene>